<evidence type="ECO:0000256" key="1">
    <source>
        <dbReference type="SAM" id="MobiDB-lite"/>
    </source>
</evidence>
<keyword evidence="3" id="KW-0732">Signal</keyword>
<dbReference type="RefSeq" id="XP_033383385.1">
    <property type="nucleotide sequence ID" value="XM_033533977.1"/>
</dbReference>
<evidence type="ECO:0000313" key="4">
    <source>
        <dbReference type="EMBL" id="KAF2015046.1"/>
    </source>
</evidence>
<name>A0A6A5XQ69_9PLEO</name>
<evidence type="ECO:0000313" key="5">
    <source>
        <dbReference type="Proteomes" id="UP000799778"/>
    </source>
</evidence>
<feature type="transmembrane region" description="Helical" evidence="2">
    <location>
        <begin position="469"/>
        <end position="493"/>
    </location>
</feature>
<protein>
    <submittedName>
        <fullName evidence="4">Periplasmic binding protein</fullName>
    </submittedName>
</protein>
<feature type="chain" id="PRO_5025379814" evidence="3">
    <location>
        <begin position="20"/>
        <end position="519"/>
    </location>
</feature>
<keyword evidence="2" id="KW-1133">Transmembrane helix</keyword>
<keyword evidence="5" id="KW-1185">Reference proteome</keyword>
<gene>
    <name evidence="4" type="ORF">BU24DRAFT_493523</name>
</gene>
<dbReference type="OrthoDB" id="409848at2759"/>
<evidence type="ECO:0000256" key="2">
    <source>
        <dbReference type="SAM" id="Phobius"/>
    </source>
</evidence>
<dbReference type="EMBL" id="ML978070">
    <property type="protein sequence ID" value="KAF2015046.1"/>
    <property type="molecule type" value="Genomic_DNA"/>
</dbReference>
<reference evidence="4" key="1">
    <citation type="journal article" date="2020" name="Stud. Mycol.">
        <title>101 Dothideomycetes genomes: a test case for predicting lifestyles and emergence of pathogens.</title>
        <authorList>
            <person name="Haridas S."/>
            <person name="Albert R."/>
            <person name="Binder M."/>
            <person name="Bloem J."/>
            <person name="Labutti K."/>
            <person name="Salamov A."/>
            <person name="Andreopoulos B."/>
            <person name="Baker S."/>
            <person name="Barry K."/>
            <person name="Bills G."/>
            <person name="Bluhm B."/>
            <person name="Cannon C."/>
            <person name="Castanera R."/>
            <person name="Culley D."/>
            <person name="Daum C."/>
            <person name="Ezra D."/>
            <person name="Gonzalez J."/>
            <person name="Henrissat B."/>
            <person name="Kuo A."/>
            <person name="Liang C."/>
            <person name="Lipzen A."/>
            <person name="Lutzoni F."/>
            <person name="Magnuson J."/>
            <person name="Mondo S."/>
            <person name="Nolan M."/>
            <person name="Ohm R."/>
            <person name="Pangilinan J."/>
            <person name="Park H.-J."/>
            <person name="Ramirez L."/>
            <person name="Alfaro M."/>
            <person name="Sun H."/>
            <person name="Tritt A."/>
            <person name="Yoshinaga Y."/>
            <person name="Zwiers L.-H."/>
            <person name="Turgeon B."/>
            <person name="Goodwin S."/>
            <person name="Spatafora J."/>
            <person name="Crous P."/>
            <person name="Grigoriev I."/>
        </authorList>
    </citation>
    <scope>NUCLEOTIDE SEQUENCE</scope>
    <source>
        <strain evidence="4">CBS 175.79</strain>
    </source>
</reference>
<organism evidence="4 5">
    <name type="scientific">Aaosphaeria arxii CBS 175.79</name>
    <dbReference type="NCBI Taxonomy" id="1450172"/>
    <lineage>
        <taxon>Eukaryota</taxon>
        <taxon>Fungi</taxon>
        <taxon>Dikarya</taxon>
        <taxon>Ascomycota</taxon>
        <taxon>Pezizomycotina</taxon>
        <taxon>Dothideomycetes</taxon>
        <taxon>Pleosporomycetidae</taxon>
        <taxon>Pleosporales</taxon>
        <taxon>Pleosporales incertae sedis</taxon>
        <taxon>Aaosphaeria</taxon>
    </lineage>
</organism>
<keyword evidence="2" id="KW-0812">Transmembrane</keyword>
<proteinExistence type="predicted"/>
<dbReference type="PANTHER" id="PTHR38360:SF1">
    <property type="entry name" value="F12P19.7"/>
    <property type="match status" value="1"/>
</dbReference>
<dbReference type="PANTHER" id="PTHR38360">
    <property type="entry name" value="OS03G0120000 PROTEIN"/>
    <property type="match status" value="1"/>
</dbReference>
<dbReference type="AlphaFoldDB" id="A0A6A5XQ69"/>
<accession>A0A6A5XQ69</accession>
<feature type="signal peptide" evidence="3">
    <location>
        <begin position="1"/>
        <end position="19"/>
    </location>
</feature>
<evidence type="ECO:0000256" key="3">
    <source>
        <dbReference type="SAM" id="SignalP"/>
    </source>
</evidence>
<keyword evidence="2" id="KW-0472">Membrane</keyword>
<dbReference type="Proteomes" id="UP000799778">
    <property type="component" value="Unassembled WGS sequence"/>
</dbReference>
<sequence>MRFSTQFAATTLLASAAHAAWKEGCKSAKWDSQEDFWLNKYEPNESLPFVPTYNGTYVTIRNRQRRYVVLHCSDERPPTSAVGEEALFVKVPIESVEVHDGFTQDLIDMLGMSSAIKRTGAYADVTNSCIRGNMLANRTFDESKWDQTEPANVTFYGNVAASDPKKVLIYSNGGQAPLVQLAYIKFLGMFWGMEETANEIYSKVSANYRCAAARIEDLVIKNEFPKGAWISAIQSNGKELTVFQNDWWNVLAADAGSNLVNVSSEAKAPEDAWSAPGAYIMDANKESVLSKESFAIIDTSYYDQVKEKNVVINFENNSPRVDVKNYAQRSGMGISAFAIKEKNVYLSDKATNRNLRHNFFDRGLARPDLALLDLISVLKPGFNSGYTTAFLRSIEKPDEMDPQRSMDSQCVKKGEEVSSLKLNECKLPEWATGYHAAGVSADAYGRNGKNVKSLALDGKSSGLTGGQKAGISVGSIVGGLLVISAAVFGVMVCKRKRSTQKTKEMEEGKLDSPSPSIKV</sequence>
<dbReference type="GeneID" id="54291374"/>
<feature type="compositionally biased region" description="Basic and acidic residues" evidence="1">
    <location>
        <begin position="501"/>
        <end position="510"/>
    </location>
</feature>
<feature type="region of interest" description="Disordered" evidence="1">
    <location>
        <begin position="499"/>
        <end position="519"/>
    </location>
</feature>